<dbReference type="RefSeq" id="WP_013968826.1">
    <property type="nucleotide sequence ID" value="NC_015732.1"/>
</dbReference>
<dbReference type="OrthoDB" id="357238at2"/>
<reference evidence="4" key="1">
    <citation type="journal article" date="2013" name="Stand. Genomic Sci.">
        <title>Genome sequence of the thermophilic fresh-water bacterium Spirochaeta caldaria type strain (H1(T)), reclassification of Spirochaeta caldaria, Spirochaeta stenostrepta, and Spirochaeta zuelzerae in the genus Treponema as Treponema caldaria comb. nov., Treponema stenostrepta comb. nov., and Treponema zuelzerae comb. nov., and emendation of the genus Treponema.</title>
        <authorList>
            <person name="Abt B."/>
            <person name="Goker M."/>
            <person name="Scheuner C."/>
            <person name="Han C."/>
            <person name="Lu M."/>
            <person name="Misra M."/>
            <person name="Lapidus A."/>
            <person name="Nolan M."/>
            <person name="Lucas S."/>
            <person name="Hammon N."/>
            <person name="Deshpande S."/>
            <person name="Cheng J.F."/>
            <person name="Tapia R."/>
            <person name="Goodwin L.A."/>
            <person name="Pitluck S."/>
            <person name="Liolios K."/>
            <person name="Pagani I."/>
            <person name="Ivanova N."/>
            <person name="Mavromatis K."/>
            <person name="Mikhailova N."/>
            <person name="Huntemann M."/>
            <person name="Pati A."/>
            <person name="Chen A."/>
            <person name="Palaniappan K."/>
            <person name="Land M."/>
            <person name="Hauser L."/>
            <person name="Jeffries C.D."/>
            <person name="Rohde M."/>
            <person name="Spring S."/>
            <person name="Gronow S."/>
            <person name="Detter J.C."/>
            <person name="Bristow J."/>
            <person name="Eisen J.A."/>
            <person name="Markowitz V."/>
            <person name="Hugenholtz P."/>
            <person name="Kyrpides N.C."/>
            <person name="Woyke T."/>
            <person name="Klenk H.P."/>
        </authorList>
    </citation>
    <scope>NUCLEOTIDE SEQUENCE</scope>
    <source>
        <strain evidence="4">ATCC 51460 / DSM 7334 / H1</strain>
    </source>
</reference>
<accession>F8F3E0</accession>
<feature type="repeat" description="TPR" evidence="1">
    <location>
        <begin position="71"/>
        <end position="104"/>
    </location>
</feature>
<organism evidence="3 4">
    <name type="scientific">Gracilinema caldarium (strain ATCC 51460 / DSM 7334 / H1)</name>
    <name type="common">Treponema caldarium</name>
    <dbReference type="NCBI Taxonomy" id="744872"/>
    <lineage>
        <taxon>Bacteria</taxon>
        <taxon>Pseudomonadati</taxon>
        <taxon>Spirochaetota</taxon>
        <taxon>Spirochaetia</taxon>
        <taxon>Spirochaetales</taxon>
        <taxon>Breznakiellaceae</taxon>
        <taxon>Gracilinema</taxon>
    </lineage>
</organism>
<dbReference type="InterPro" id="IPR011990">
    <property type="entry name" value="TPR-like_helical_dom_sf"/>
</dbReference>
<protein>
    <submittedName>
        <fullName evidence="3">Uncharacterized protein</fullName>
    </submittedName>
</protein>
<keyword evidence="4" id="KW-1185">Reference proteome</keyword>
<keyword evidence="2" id="KW-0472">Membrane</keyword>
<evidence type="ECO:0000313" key="3">
    <source>
        <dbReference type="EMBL" id="AEJ19516.1"/>
    </source>
</evidence>
<evidence type="ECO:0000313" key="4">
    <source>
        <dbReference type="Proteomes" id="UP000000503"/>
    </source>
</evidence>
<dbReference type="Gene3D" id="1.25.40.10">
    <property type="entry name" value="Tetratricopeptide repeat domain"/>
    <property type="match status" value="1"/>
</dbReference>
<dbReference type="STRING" id="744872.Spica_1370"/>
<dbReference type="SMART" id="SM00028">
    <property type="entry name" value="TPR"/>
    <property type="match status" value="2"/>
</dbReference>
<keyword evidence="2" id="KW-1133">Transmembrane helix</keyword>
<name>F8F3E0_GRAC1</name>
<dbReference type="AlphaFoldDB" id="F8F3E0"/>
<dbReference type="Proteomes" id="UP000000503">
    <property type="component" value="Chromosome"/>
</dbReference>
<feature type="transmembrane region" description="Helical" evidence="2">
    <location>
        <begin position="39"/>
        <end position="60"/>
    </location>
</feature>
<keyword evidence="1" id="KW-0802">TPR repeat</keyword>
<dbReference type="SUPFAM" id="SSF48452">
    <property type="entry name" value="TPR-like"/>
    <property type="match status" value="1"/>
</dbReference>
<feature type="transmembrane region" description="Helical" evidence="2">
    <location>
        <begin position="157"/>
        <end position="177"/>
    </location>
</feature>
<gene>
    <name evidence="3" type="ordered locus">Spica_1370</name>
</gene>
<keyword evidence="2" id="KW-0812">Transmembrane</keyword>
<dbReference type="PROSITE" id="PS50005">
    <property type="entry name" value="TPR"/>
    <property type="match status" value="1"/>
</dbReference>
<dbReference type="HOGENOM" id="CLU_064306_0_0_12"/>
<dbReference type="KEGG" id="scd:Spica_1370"/>
<dbReference type="eggNOG" id="COG0457">
    <property type="taxonomic scope" value="Bacteria"/>
</dbReference>
<sequence>MKLDPLLTKAAQYARRGHYSKAIRLLEPEVLRYHDSHRFYYILAVSCLNLGDFGGAHTYFRRCRELKIQDSYTLLGLAALHVRRGETDRAVEYYLEILDLEAASPNPSKNAIRIAKRGLAVIRKFGEKETLSTWLETGALKHIYPPLPPLPRRLRTVFSAALVTGLALIAMAGIGIYTKSIPNPFEIAPRPIRPGMESLILDDTERKTTVNTSGAFRYVLTQDQVLQSYERAKRFFAEFRDEAAKIEINRILESNASDTIKAKANLLLSYTVTPGFNTLKDTYSYLDVQKDPYLYRNVVVRWKGMAANVQLHDRSVMFDLLVGYDMKKVLQGIVPVVLPFAATINQNEPIEVLGSITVQKEGSIALRGIAIHQAVSLPQPEEQQ</sequence>
<dbReference type="EMBL" id="CP002868">
    <property type="protein sequence ID" value="AEJ19516.1"/>
    <property type="molecule type" value="Genomic_DNA"/>
</dbReference>
<evidence type="ECO:0000256" key="1">
    <source>
        <dbReference type="PROSITE-ProRule" id="PRU00339"/>
    </source>
</evidence>
<dbReference type="InterPro" id="IPR019734">
    <property type="entry name" value="TPR_rpt"/>
</dbReference>
<proteinExistence type="predicted"/>
<evidence type="ECO:0000256" key="2">
    <source>
        <dbReference type="SAM" id="Phobius"/>
    </source>
</evidence>